<dbReference type="InterPro" id="IPR001610">
    <property type="entry name" value="PAC"/>
</dbReference>
<proteinExistence type="predicted"/>
<feature type="domain" description="PAC" evidence="6">
    <location>
        <begin position="79"/>
        <end position="131"/>
    </location>
</feature>
<gene>
    <name evidence="7" type="ORF">DFO77_10868</name>
</gene>
<name>A0A368V677_9BACT</name>
<dbReference type="Gene3D" id="3.30.565.10">
    <property type="entry name" value="Histidine kinase-like ATPase, C-terminal domain"/>
    <property type="match status" value="1"/>
</dbReference>
<dbReference type="InterPro" id="IPR013656">
    <property type="entry name" value="PAS_4"/>
</dbReference>
<evidence type="ECO:0000313" key="7">
    <source>
        <dbReference type="EMBL" id="RCW36626.1"/>
    </source>
</evidence>
<protein>
    <recommendedName>
        <fullName evidence="2">histidine kinase</fullName>
        <ecNumber evidence="2">2.7.13.3</ecNumber>
    </recommendedName>
</protein>
<evidence type="ECO:0000259" key="6">
    <source>
        <dbReference type="PROSITE" id="PS50113"/>
    </source>
</evidence>
<dbReference type="SMART" id="SM00091">
    <property type="entry name" value="PAS"/>
    <property type="match status" value="1"/>
</dbReference>
<evidence type="ECO:0000256" key="1">
    <source>
        <dbReference type="ARBA" id="ARBA00000085"/>
    </source>
</evidence>
<organism evidence="7 8">
    <name type="scientific">Marinilabilia salmonicolor</name>
    <dbReference type="NCBI Taxonomy" id="989"/>
    <lineage>
        <taxon>Bacteria</taxon>
        <taxon>Pseudomonadati</taxon>
        <taxon>Bacteroidota</taxon>
        <taxon>Bacteroidia</taxon>
        <taxon>Marinilabiliales</taxon>
        <taxon>Marinilabiliaceae</taxon>
        <taxon>Marinilabilia</taxon>
    </lineage>
</organism>
<dbReference type="PRINTS" id="PR00344">
    <property type="entry name" value="BCTRLSENSOR"/>
</dbReference>
<dbReference type="Pfam" id="PF13426">
    <property type="entry name" value="PAS_9"/>
    <property type="match status" value="2"/>
</dbReference>
<dbReference type="Gene3D" id="1.10.287.130">
    <property type="match status" value="1"/>
</dbReference>
<keyword evidence="8" id="KW-1185">Reference proteome</keyword>
<dbReference type="PROSITE" id="PS50112">
    <property type="entry name" value="PAS"/>
    <property type="match status" value="1"/>
</dbReference>
<dbReference type="GO" id="GO:0000155">
    <property type="term" value="F:phosphorelay sensor kinase activity"/>
    <property type="evidence" value="ECO:0007669"/>
    <property type="project" value="InterPro"/>
</dbReference>
<dbReference type="EMBL" id="QPIZ01000008">
    <property type="protein sequence ID" value="RCW36626.1"/>
    <property type="molecule type" value="Genomic_DNA"/>
</dbReference>
<dbReference type="AlphaFoldDB" id="A0A368V677"/>
<sequence>MDFNFKRFRRIFENAPLGIFLTTGGGQFVDLNERLATILGYDSVDDIKHHVRDIGTDLYLNVSDRREILRKTEAATGIIVEEVQFKKKDGKVIFVRLSISKYREERSGDSVLIGMVEDISENKALVRKLAERENLLSSIVNSLPFELWVLDLQEKVISQSAFSKRKWGSYTGKKVKDFLLNENPGVDLGEFILQAWQGESVDIEKEIRLKGKSKFYRFLLTPLRDGGIVNGVILIGLDQTERVTAQRRVLAIQKFLETVINSVPVRVFWKSKDLVYQGGNAAFLKDVKLDTEEELIGKTNHDFFDAKELIFFQKIFQDVITSGRPMLNFKAWLNARTVSGIYILASVVPLFSKSGNEVTGVLCCYQDITLMKKMEEELLVHRNDLERLVDERTRELDQLNEELMSSNEELSTLNEALSRQKEELAATLEELKRTQDKLIQSEKMASLGIVSAGIAHEINNPLNFISSGTQGIEVVMKEIDLLFQEMFLAGEIKNVEKSLQLRDLFRDMKQLIISMHTGVERTSEIVKGLRVFSRMDPEKKSFADVHELIEVALTILRNKYKNHITIDRKFGEIPKIKCYPGKLSQVFLNLLMNAIQSIQERGSIEVSTSMRNDEKQIMIVISDDGDGIPDQIKNRVFDPFFTTKTVNEGTGMGLSIVHSIISMHGGEINFESLANKGTIFRVLLPVE</sequence>
<dbReference type="RefSeq" id="WP_114436880.1">
    <property type="nucleotide sequence ID" value="NZ_QPIZ01000008.1"/>
</dbReference>
<evidence type="ECO:0000259" key="5">
    <source>
        <dbReference type="PROSITE" id="PS50112"/>
    </source>
</evidence>
<dbReference type="SUPFAM" id="SSF55785">
    <property type="entry name" value="PYP-like sensor domain (PAS domain)"/>
    <property type="match status" value="3"/>
</dbReference>
<evidence type="ECO:0000259" key="4">
    <source>
        <dbReference type="PROSITE" id="PS50109"/>
    </source>
</evidence>
<dbReference type="SMART" id="SM00387">
    <property type="entry name" value="HATPase_c"/>
    <property type="match status" value="1"/>
</dbReference>
<dbReference type="InterPro" id="IPR035965">
    <property type="entry name" value="PAS-like_dom_sf"/>
</dbReference>
<dbReference type="NCBIfam" id="TIGR00229">
    <property type="entry name" value="sensory_box"/>
    <property type="match status" value="1"/>
</dbReference>
<dbReference type="SUPFAM" id="SSF55874">
    <property type="entry name" value="ATPase domain of HSP90 chaperone/DNA topoisomerase II/histidine kinase"/>
    <property type="match status" value="1"/>
</dbReference>
<reference evidence="7 8" key="1">
    <citation type="submission" date="2018-07" db="EMBL/GenBank/DDBJ databases">
        <title>Freshwater and sediment microbial communities from various areas in North America, analyzing microbe dynamics in response to fracking.</title>
        <authorList>
            <person name="Lamendella R."/>
        </authorList>
    </citation>
    <scope>NUCLEOTIDE SEQUENCE [LARGE SCALE GENOMIC DNA]</scope>
    <source>
        <strain evidence="7 8">160A</strain>
    </source>
</reference>
<accession>A0A368V677</accession>
<dbReference type="PANTHER" id="PTHR43065:SF50">
    <property type="entry name" value="HISTIDINE KINASE"/>
    <property type="match status" value="1"/>
</dbReference>
<dbReference type="InterPro" id="IPR000014">
    <property type="entry name" value="PAS"/>
</dbReference>
<dbReference type="InterPro" id="IPR003594">
    <property type="entry name" value="HATPase_dom"/>
</dbReference>
<dbReference type="PROSITE" id="PS50113">
    <property type="entry name" value="PAC"/>
    <property type="match status" value="1"/>
</dbReference>
<dbReference type="CDD" id="cd00130">
    <property type="entry name" value="PAS"/>
    <property type="match status" value="1"/>
</dbReference>
<dbReference type="InterPro" id="IPR036890">
    <property type="entry name" value="HATPase_C_sf"/>
</dbReference>
<dbReference type="InterPro" id="IPR000700">
    <property type="entry name" value="PAS-assoc_C"/>
</dbReference>
<dbReference type="InterPro" id="IPR004358">
    <property type="entry name" value="Sig_transdc_His_kin-like_C"/>
</dbReference>
<comment type="catalytic activity">
    <reaction evidence="1">
        <text>ATP + protein L-histidine = ADP + protein N-phospho-L-histidine.</text>
        <dbReference type="EC" id="2.7.13.3"/>
    </reaction>
</comment>
<dbReference type="Gene3D" id="3.30.450.20">
    <property type="entry name" value="PAS domain"/>
    <property type="match status" value="3"/>
</dbReference>
<comment type="caution">
    <text evidence="7">The sequence shown here is derived from an EMBL/GenBank/DDBJ whole genome shotgun (WGS) entry which is preliminary data.</text>
</comment>
<dbReference type="Pfam" id="PF02518">
    <property type="entry name" value="HATPase_c"/>
    <property type="match status" value="1"/>
</dbReference>
<dbReference type="Proteomes" id="UP000252733">
    <property type="component" value="Unassembled WGS sequence"/>
</dbReference>
<dbReference type="PROSITE" id="PS50109">
    <property type="entry name" value="HIS_KIN"/>
    <property type="match status" value="1"/>
</dbReference>
<dbReference type="InterPro" id="IPR036097">
    <property type="entry name" value="HisK_dim/P_sf"/>
</dbReference>
<dbReference type="SMART" id="SM00086">
    <property type="entry name" value="PAC"/>
    <property type="match status" value="2"/>
</dbReference>
<dbReference type="SUPFAM" id="SSF47384">
    <property type="entry name" value="Homodimeric domain of signal transducing histidine kinase"/>
    <property type="match status" value="1"/>
</dbReference>
<dbReference type="PANTHER" id="PTHR43065">
    <property type="entry name" value="SENSOR HISTIDINE KINASE"/>
    <property type="match status" value="1"/>
</dbReference>
<feature type="domain" description="PAS" evidence="5">
    <location>
        <begin position="4"/>
        <end position="41"/>
    </location>
</feature>
<feature type="domain" description="Histidine kinase" evidence="4">
    <location>
        <begin position="453"/>
        <end position="687"/>
    </location>
</feature>
<dbReference type="EC" id="2.7.13.3" evidence="2"/>
<dbReference type="Pfam" id="PF08448">
    <property type="entry name" value="PAS_4"/>
    <property type="match status" value="1"/>
</dbReference>
<dbReference type="InterPro" id="IPR005467">
    <property type="entry name" value="His_kinase_dom"/>
</dbReference>
<evidence type="ECO:0000313" key="8">
    <source>
        <dbReference type="Proteomes" id="UP000252733"/>
    </source>
</evidence>
<keyword evidence="3" id="KW-0175">Coiled coil</keyword>
<feature type="coiled-coil region" evidence="3">
    <location>
        <begin position="371"/>
        <end position="444"/>
    </location>
</feature>
<evidence type="ECO:0000256" key="3">
    <source>
        <dbReference type="SAM" id="Coils"/>
    </source>
</evidence>
<evidence type="ECO:0000256" key="2">
    <source>
        <dbReference type="ARBA" id="ARBA00012438"/>
    </source>
</evidence>